<evidence type="ECO:0000313" key="2">
    <source>
        <dbReference type="Proteomes" id="UP000199079"/>
    </source>
</evidence>
<sequence>MPRDKTTIEVTNESWSALNQMKGPGDTFDNVIRRLAALSGSTIEQPEKDEGYVAGDVVLARTEQRGETILRPSLIIRSKRADETGDYEVVPLSKLKWGQDTTSPRARGYLREHVDTLNYNDDKIVQLNEAPRWVVED</sequence>
<dbReference type="EMBL" id="FNPC01000013">
    <property type="protein sequence ID" value="SDY88590.1"/>
    <property type="molecule type" value="Genomic_DNA"/>
</dbReference>
<proteinExistence type="predicted"/>
<gene>
    <name evidence="1" type="ORF">SAMN05216564_1138</name>
</gene>
<accession>A0A1H3NIS5</accession>
<dbReference type="AlphaFoldDB" id="A0A1H3NIS5"/>
<evidence type="ECO:0000313" key="1">
    <source>
        <dbReference type="EMBL" id="SDY88590.1"/>
    </source>
</evidence>
<protein>
    <submittedName>
        <fullName evidence="1">Uncharacterized protein</fullName>
    </submittedName>
</protein>
<dbReference type="Proteomes" id="UP000199079">
    <property type="component" value="Unassembled WGS sequence"/>
</dbReference>
<dbReference type="OrthoDB" id="105426at2157"/>
<keyword evidence="2" id="KW-1185">Reference proteome</keyword>
<name>A0A1H3NIS5_9EURY</name>
<reference evidence="2" key="1">
    <citation type="submission" date="2016-10" db="EMBL/GenBank/DDBJ databases">
        <authorList>
            <person name="Varghese N."/>
            <person name="Submissions S."/>
        </authorList>
    </citation>
    <scope>NUCLEOTIDE SEQUENCE [LARGE SCALE GENOMIC DNA]</scope>
    <source>
        <strain evidence="2">DC30,IBRC 10041,KCTC 4046</strain>
    </source>
</reference>
<organism evidence="1 2">
    <name type="scientific">Halopenitus persicus</name>
    <dbReference type="NCBI Taxonomy" id="1048396"/>
    <lineage>
        <taxon>Archaea</taxon>
        <taxon>Methanobacteriati</taxon>
        <taxon>Methanobacteriota</taxon>
        <taxon>Stenosarchaea group</taxon>
        <taxon>Halobacteria</taxon>
        <taxon>Halobacteriales</taxon>
        <taxon>Haloferacaceae</taxon>
        <taxon>Halopenitus</taxon>
    </lineage>
</organism>
<dbReference type="RefSeq" id="WP_092734906.1">
    <property type="nucleotide sequence ID" value="NZ_FNPC01000013.1"/>
</dbReference>